<evidence type="ECO:0000313" key="8">
    <source>
        <dbReference type="EMBL" id="CEA02070.1"/>
    </source>
</evidence>
<dbReference type="Pfam" id="PF04390">
    <property type="entry name" value="LptE"/>
    <property type="match status" value="1"/>
</dbReference>
<dbReference type="EMBL" id="LK391969">
    <property type="protein sequence ID" value="CEF25718.1"/>
    <property type="molecule type" value="Genomic_DNA"/>
</dbReference>
<reference evidence="8" key="1">
    <citation type="submission" date="2014-07" db="EMBL/GenBank/DDBJ databases">
        <authorList>
            <person name="Urmite Genomes Urmite Genomes"/>
        </authorList>
    </citation>
    <scope>NUCLEOTIDE SEQUENCE</scope>
    <source>
        <strain evidence="8">12M76_air</strain>
    </source>
</reference>
<feature type="chain" id="PRO_5010903415" description="LPS-assembly lipoprotein LptE" evidence="7">
    <location>
        <begin position="24"/>
        <end position="181"/>
    </location>
</feature>
<dbReference type="EMBL" id="LM997413">
    <property type="protein sequence ID" value="CEA02070.1"/>
    <property type="molecule type" value="Genomic_DNA"/>
</dbReference>
<name>A0A078M737_9PSED</name>
<keyword evidence="4 6" id="KW-0998">Cell outer membrane</keyword>
<evidence type="ECO:0000256" key="2">
    <source>
        <dbReference type="ARBA" id="ARBA00023136"/>
    </source>
</evidence>
<dbReference type="PATRIC" id="fig|1461581.3.peg.619"/>
<dbReference type="HAMAP" id="MF_01186">
    <property type="entry name" value="LPS_assembly_LptE"/>
    <property type="match status" value="1"/>
</dbReference>
<dbReference type="GO" id="GO:0015920">
    <property type="term" value="P:lipopolysaccharide transport"/>
    <property type="evidence" value="ECO:0007669"/>
    <property type="project" value="TreeGrafter"/>
</dbReference>
<protein>
    <recommendedName>
        <fullName evidence="6">LPS-assembly lipoprotein LptE</fullName>
    </recommendedName>
</protein>
<dbReference type="GO" id="GO:0043165">
    <property type="term" value="P:Gram-negative-bacterium-type cell outer membrane assembly"/>
    <property type="evidence" value="ECO:0007669"/>
    <property type="project" value="UniProtKB-UniRule"/>
</dbReference>
<feature type="signal peptide" evidence="7">
    <location>
        <begin position="1"/>
        <end position="23"/>
    </location>
</feature>
<evidence type="ECO:0000256" key="3">
    <source>
        <dbReference type="ARBA" id="ARBA00023139"/>
    </source>
</evidence>
<accession>A0A078M737</accession>
<sequence length="181" mass="20364">MPLQRPRHLLSCALLGATLLLSACGFHLRGTGVDSVKLDELNVTARNSYGPTYQSVLEALQVNGVDVRSAAPYRLQLLDETRERRAVTYTYRSTPAEYELTSELVFQISDRQGRPLVGPETLSTQRVYVNDKDNLVGTSEEEALLHREMLQDLTRQLMFRLSSISARDLANREQSLDQQAP</sequence>
<comment type="subcellular location">
    <subcellularLocation>
        <location evidence="6">Cell outer membrane</location>
        <topology evidence="6">Lipid-anchor</topology>
    </subcellularLocation>
</comment>
<proteinExistence type="inferred from homology"/>
<evidence type="ECO:0000256" key="1">
    <source>
        <dbReference type="ARBA" id="ARBA00022729"/>
    </source>
</evidence>
<keyword evidence="3 6" id="KW-0564">Palmitate</keyword>
<dbReference type="PROSITE" id="PS51257">
    <property type="entry name" value="PROKAR_LIPOPROTEIN"/>
    <property type="match status" value="1"/>
</dbReference>
<comment type="subunit">
    <text evidence="6">Component of the lipopolysaccharide transport and assembly complex. Interacts with LptD.</text>
</comment>
<gene>
    <name evidence="6" type="primary">lptE</name>
    <name evidence="8" type="ORF">BN1049_00631</name>
</gene>
<organism evidence="8">
    <name type="scientific">Pseudomonas saudimassiliensis</name>
    <dbReference type="NCBI Taxonomy" id="1461581"/>
    <lineage>
        <taxon>Bacteria</taxon>
        <taxon>Pseudomonadati</taxon>
        <taxon>Pseudomonadota</taxon>
        <taxon>Gammaproteobacteria</taxon>
        <taxon>Pseudomonadales</taxon>
        <taxon>Pseudomonadaceae</taxon>
        <taxon>Pseudomonas</taxon>
    </lineage>
</organism>
<dbReference type="Gene3D" id="3.30.160.150">
    <property type="entry name" value="Lipoprotein like domain"/>
    <property type="match status" value="1"/>
</dbReference>
<keyword evidence="5 6" id="KW-0449">Lipoprotein</keyword>
<dbReference type="GO" id="GO:0001530">
    <property type="term" value="F:lipopolysaccharide binding"/>
    <property type="evidence" value="ECO:0007669"/>
    <property type="project" value="TreeGrafter"/>
</dbReference>
<dbReference type="GO" id="GO:1990351">
    <property type="term" value="C:transporter complex"/>
    <property type="evidence" value="ECO:0007669"/>
    <property type="project" value="TreeGrafter"/>
</dbReference>
<keyword evidence="1 6" id="KW-0732">Signal</keyword>
<dbReference type="PANTHER" id="PTHR38098">
    <property type="entry name" value="LPS-ASSEMBLY LIPOPROTEIN LPTE"/>
    <property type="match status" value="1"/>
</dbReference>
<evidence type="ECO:0000256" key="6">
    <source>
        <dbReference type="HAMAP-Rule" id="MF_01186"/>
    </source>
</evidence>
<dbReference type="RefSeq" id="WP_052508676.1">
    <property type="nucleotide sequence ID" value="NZ_LK391969.1"/>
</dbReference>
<dbReference type="AlphaFoldDB" id="A0A078M737"/>
<evidence type="ECO:0000256" key="4">
    <source>
        <dbReference type="ARBA" id="ARBA00023237"/>
    </source>
</evidence>
<dbReference type="OrthoDB" id="5612114at2"/>
<comment type="function">
    <text evidence="6">Together with LptD, is involved in the assembly of lipopolysaccharide (LPS) at the surface of the outer membrane. Required for the proper assembly of LptD. Binds LPS and may serve as the LPS recognition site at the outer membrane.</text>
</comment>
<dbReference type="GO" id="GO:0009279">
    <property type="term" value="C:cell outer membrane"/>
    <property type="evidence" value="ECO:0007669"/>
    <property type="project" value="UniProtKB-SubCell"/>
</dbReference>
<comment type="similarity">
    <text evidence="6">Belongs to the LptE lipoprotein family.</text>
</comment>
<dbReference type="InterPro" id="IPR007485">
    <property type="entry name" value="LPS_assembly_LptE"/>
</dbReference>
<dbReference type="PANTHER" id="PTHR38098:SF1">
    <property type="entry name" value="LPS-ASSEMBLY LIPOPROTEIN LPTE"/>
    <property type="match status" value="1"/>
</dbReference>
<evidence type="ECO:0000256" key="5">
    <source>
        <dbReference type="ARBA" id="ARBA00023288"/>
    </source>
</evidence>
<evidence type="ECO:0000256" key="7">
    <source>
        <dbReference type="SAM" id="SignalP"/>
    </source>
</evidence>
<keyword evidence="2 6" id="KW-0472">Membrane</keyword>